<name>A0ABD6F403_9BILA</name>
<dbReference type="AlphaFoldDB" id="A0ABD6F403"/>
<keyword evidence="1" id="KW-1133">Transmembrane helix</keyword>
<accession>A0ABD6F403</accession>
<protein>
    <submittedName>
        <fullName evidence="2">Uncharacterized protein</fullName>
    </submittedName>
</protein>
<evidence type="ECO:0000256" key="1">
    <source>
        <dbReference type="SAM" id="Phobius"/>
    </source>
</evidence>
<evidence type="ECO:0000313" key="2">
    <source>
        <dbReference type="EMBL" id="MFH4984135.1"/>
    </source>
</evidence>
<proteinExistence type="predicted"/>
<dbReference type="Proteomes" id="UP001608902">
    <property type="component" value="Unassembled WGS sequence"/>
</dbReference>
<keyword evidence="1" id="KW-0472">Membrane</keyword>
<gene>
    <name evidence="2" type="ORF">AB6A40_010844</name>
</gene>
<keyword evidence="1" id="KW-0812">Transmembrane</keyword>
<reference evidence="2 3" key="1">
    <citation type="submission" date="2024-08" db="EMBL/GenBank/DDBJ databases">
        <title>Gnathostoma spinigerum genome.</title>
        <authorList>
            <person name="Gonzalez-Bertolin B."/>
            <person name="Monzon S."/>
            <person name="Zaballos A."/>
            <person name="Jimenez P."/>
            <person name="Dekumyoy P."/>
            <person name="Varona S."/>
            <person name="Cuesta I."/>
            <person name="Sumanam S."/>
            <person name="Adisakwattana P."/>
            <person name="Gasser R.B."/>
            <person name="Hernandez-Gonzalez A."/>
            <person name="Young N.D."/>
            <person name="Perteguer M.J."/>
        </authorList>
    </citation>
    <scope>NUCLEOTIDE SEQUENCE [LARGE SCALE GENOMIC DNA]</scope>
    <source>
        <strain evidence="2">AL3</strain>
        <tissue evidence="2">Liver</tissue>
    </source>
</reference>
<sequence length="136" mass="15846">MLCYITDGVVNRRGDADFLSTELMIWLSFAIFCTLLELRLMYSMSALFRWCERSESTKPPPKYSKCVRGSNKKRSIEYLPTYAEAIKAIDKQKKAERHKSSYMPHLSAMKDAPIFTLQHTEDIRHLSFPTRVSFLL</sequence>
<keyword evidence="3" id="KW-1185">Reference proteome</keyword>
<feature type="transmembrane region" description="Helical" evidence="1">
    <location>
        <begin position="23"/>
        <end position="42"/>
    </location>
</feature>
<evidence type="ECO:0000313" key="3">
    <source>
        <dbReference type="Proteomes" id="UP001608902"/>
    </source>
</evidence>
<organism evidence="2 3">
    <name type="scientific">Gnathostoma spinigerum</name>
    <dbReference type="NCBI Taxonomy" id="75299"/>
    <lineage>
        <taxon>Eukaryota</taxon>
        <taxon>Metazoa</taxon>
        <taxon>Ecdysozoa</taxon>
        <taxon>Nematoda</taxon>
        <taxon>Chromadorea</taxon>
        <taxon>Rhabditida</taxon>
        <taxon>Spirurina</taxon>
        <taxon>Gnathostomatomorpha</taxon>
        <taxon>Gnathostomatoidea</taxon>
        <taxon>Gnathostomatidae</taxon>
        <taxon>Gnathostoma</taxon>
    </lineage>
</organism>
<comment type="caution">
    <text evidence="2">The sequence shown here is derived from an EMBL/GenBank/DDBJ whole genome shotgun (WGS) entry which is preliminary data.</text>
</comment>
<dbReference type="EMBL" id="JBGFUD010015439">
    <property type="protein sequence ID" value="MFH4984135.1"/>
    <property type="molecule type" value="Genomic_DNA"/>
</dbReference>